<name>A0ACC0BS00_CATRO</name>
<dbReference type="EMBL" id="CM044702">
    <property type="protein sequence ID" value="KAI5675362.1"/>
    <property type="molecule type" value="Genomic_DNA"/>
</dbReference>
<sequence length="566" mass="64075">MDVNKEHIEPQNGGIDDDILIVLELPENDHLFEKKKKLLQDIGHDPKGHVTLKSSSTPDQLKPILEIMLQRARIINLDEIDLYFGGTDVSNFLSFSSPKNELEALNLALKNIDYSICSCKPKTVNVLQALHDATVNLIHDFGKKFGEETRVFTDSSCEKEKALLQWGKSNGIDTKLEIAYVEGAGRGAIAREDLNAGDIALEIPESLLISEKLVHESEMFPLLEKIEGILPETMLLLWSMKEKHNCNSKFKLYFDTLPLEFNTGLSFKVNAFMALDGTSLLEEIVDAKEHLRTQYEELFPLLCHKHPDVFPPDFYTWEQFLWTCELWYSNSMKVMFNDGKLMTCLIPVAGFLNHSTCPHIMHYGKLDPVTNSLKFPLSRPCHAGEECFLSYGSFSSSHLLTFYGFLPRRDNPYDVIPLDIDIALVEDCEDGELKCDWNSQMVRGSWFANNHGIFNYGLPPPLLDHLRKTKSSTLQKENQVRDKLEIELEILGDLCSTSEGMLETIGGTDFDDRETSSWDVKLALDFKDLQRRIISSVIESCNAGRKLLESELGKSTLQQGNGDILS</sequence>
<reference evidence="2" key="1">
    <citation type="journal article" date="2023" name="Nat. Plants">
        <title>Single-cell RNA sequencing provides a high-resolution roadmap for understanding the multicellular compartmentation of specialized metabolism.</title>
        <authorList>
            <person name="Sun S."/>
            <person name="Shen X."/>
            <person name="Li Y."/>
            <person name="Li Y."/>
            <person name="Wang S."/>
            <person name="Li R."/>
            <person name="Zhang H."/>
            <person name="Shen G."/>
            <person name="Guo B."/>
            <person name="Wei J."/>
            <person name="Xu J."/>
            <person name="St-Pierre B."/>
            <person name="Chen S."/>
            <person name="Sun C."/>
        </authorList>
    </citation>
    <scope>NUCLEOTIDE SEQUENCE [LARGE SCALE GENOMIC DNA]</scope>
</reference>
<organism evidence="1 2">
    <name type="scientific">Catharanthus roseus</name>
    <name type="common">Madagascar periwinkle</name>
    <name type="synonym">Vinca rosea</name>
    <dbReference type="NCBI Taxonomy" id="4058"/>
    <lineage>
        <taxon>Eukaryota</taxon>
        <taxon>Viridiplantae</taxon>
        <taxon>Streptophyta</taxon>
        <taxon>Embryophyta</taxon>
        <taxon>Tracheophyta</taxon>
        <taxon>Spermatophyta</taxon>
        <taxon>Magnoliopsida</taxon>
        <taxon>eudicotyledons</taxon>
        <taxon>Gunneridae</taxon>
        <taxon>Pentapetalae</taxon>
        <taxon>asterids</taxon>
        <taxon>lamiids</taxon>
        <taxon>Gentianales</taxon>
        <taxon>Apocynaceae</taxon>
        <taxon>Rauvolfioideae</taxon>
        <taxon>Vinceae</taxon>
        <taxon>Catharanthinae</taxon>
        <taxon>Catharanthus</taxon>
    </lineage>
</organism>
<keyword evidence="2" id="KW-1185">Reference proteome</keyword>
<comment type="caution">
    <text evidence="1">The sequence shown here is derived from an EMBL/GenBank/DDBJ whole genome shotgun (WGS) entry which is preliminary data.</text>
</comment>
<evidence type="ECO:0000313" key="2">
    <source>
        <dbReference type="Proteomes" id="UP001060085"/>
    </source>
</evidence>
<accession>A0ACC0BS00</accession>
<gene>
    <name evidence="1" type="ORF">M9H77_06312</name>
</gene>
<dbReference type="Proteomes" id="UP001060085">
    <property type="component" value="Linkage Group LG02"/>
</dbReference>
<proteinExistence type="predicted"/>
<evidence type="ECO:0000313" key="1">
    <source>
        <dbReference type="EMBL" id="KAI5675362.1"/>
    </source>
</evidence>
<protein>
    <submittedName>
        <fullName evidence="1">Uncharacterized protein</fullName>
    </submittedName>
</protein>